<sequence>MNKVKKISTILIIFMLLLSNFNAVKVKANTVSDNGQGIVMYSKMFLGIPYLNGGITPAGFDCSGFVQYVYAHFGVNLPRTTYDQVNVGTRISKADLKPGDIVFFGSESNVYHDGIYIGGGRFIHSPRSGQLIRIEYLKYMDFYTGVRITGK</sequence>
<evidence type="ECO:0000313" key="8">
    <source>
        <dbReference type="Proteomes" id="UP001623592"/>
    </source>
</evidence>
<reference evidence="7 8" key="1">
    <citation type="submission" date="2024-11" db="EMBL/GenBank/DDBJ databases">
        <authorList>
            <person name="Heng Y.C."/>
            <person name="Lim A.C.H."/>
            <person name="Lee J.K.Y."/>
            <person name="Kittelmann S."/>
        </authorList>
    </citation>
    <scope>NUCLEOTIDE SEQUENCE [LARGE SCALE GENOMIC DNA]</scope>
    <source>
        <strain evidence="7 8">WILCCON 0114</strain>
    </source>
</reference>
<comment type="caution">
    <text evidence="7">The sequence shown here is derived from an EMBL/GenBank/DDBJ whole genome shotgun (WGS) entry which is preliminary data.</text>
</comment>
<keyword evidence="3" id="KW-0378">Hydrolase</keyword>
<accession>A0ABW8TLB2</accession>
<dbReference type="Pfam" id="PF00877">
    <property type="entry name" value="NLPC_P60"/>
    <property type="match status" value="1"/>
</dbReference>
<dbReference type="SUPFAM" id="SSF54001">
    <property type="entry name" value="Cysteine proteinases"/>
    <property type="match status" value="1"/>
</dbReference>
<dbReference type="PANTHER" id="PTHR47053:SF1">
    <property type="entry name" value="MUREIN DD-ENDOPEPTIDASE MEPH-RELATED"/>
    <property type="match status" value="1"/>
</dbReference>
<dbReference type="RefSeq" id="WP_406789667.1">
    <property type="nucleotide sequence ID" value="NZ_JBJIAA010000023.1"/>
</dbReference>
<evidence type="ECO:0000256" key="5">
    <source>
        <dbReference type="SAM" id="SignalP"/>
    </source>
</evidence>
<feature type="chain" id="PRO_5045774188" evidence="5">
    <location>
        <begin position="24"/>
        <end position="151"/>
    </location>
</feature>
<evidence type="ECO:0000256" key="1">
    <source>
        <dbReference type="ARBA" id="ARBA00007074"/>
    </source>
</evidence>
<keyword evidence="8" id="KW-1185">Reference proteome</keyword>
<organism evidence="7 8">
    <name type="scientific">Clostridium neuense</name>
    <dbReference type="NCBI Taxonomy" id="1728934"/>
    <lineage>
        <taxon>Bacteria</taxon>
        <taxon>Bacillati</taxon>
        <taxon>Bacillota</taxon>
        <taxon>Clostridia</taxon>
        <taxon>Eubacteriales</taxon>
        <taxon>Clostridiaceae</taxon>
        <taxon>Clostridium</taxon>
    </lineage>
</organism>
<comment type="similarity">
    <text evidence="1">Belongs to the peptidase C40 family.</text>
</comment>
<keyword evidence="5" id="KW-0732">Signal</keyword>
<evidence type="ECO:0000259" key="6">
    <source>
        <dbReference type="PROSITE" id="PS51935"/>
    </source>
</evidence>
<feature type="signal peptide" evidence="5">
    <location>
        <begin position="1"/>
        <end position="23"/>
    </location>
</feature>
<dbReference type="Proteomes" id="UP001623592">
    <property type="component" value="Unassembled WGS sequence"/>
</dbReference>
<dbReference type="PROSITE" id="PS51935">
    <property type="entry name" value="NLPC_P60"/>
    <property type="match status" value="1"/>
</dbReference>
<evidence type="ECO:0000256" key="4">
    <source>
        <dbReference type="ARBA" id="ARBA00022807"/>
    </source>
</evidence>
<dbReference type="Gene3D" id="3.90.1720.10">
    <property type="entry name" value="endopeptidase domain like (from Nostoc punctiforme)"/>
    <property type="match status" value="1"/>
</dbReference>
<evidence type="ECO:0000256" key="3">
    <source>
        <dbReference type="ARBA" id="ARBA00022801"/>
    </source>
</evidence>
<keyword evidence="2" id="KW-0645">Protease</keyword>
<evidence type="ECO:0000313" key="7">
    <source>
        <dbReference type="EMBL" id="MFL0253006.1"/>
    </source>
</evidence>
<keyword evidence="4" id="KW-0788">Thiol protease</keyword>
<dbReference type="PANTHER" id="PTHR47053">
    <property type="entry name" value="MUREIN DD-ENDOPEPTIDASE MEPH-RELATED"/>
    <property type="match status" value="1"/>
</dbReference>
<dbReference type="InterPro" id="IPR051202">
    <property type="entry name" value="Peptidase_C40"/>
</dbReference>
<dbReference type="EMBL" id="JBJIAA010000023">
    <property type="protein sequence ID" value="MFL0253006.1"/>
    <property type="molecule type" value="Genomic_DNA"/>
</dbReference>
<gene>
    <name evidence="7" type="ORF">ACJDT4_21590</name>
</gene>
<protein>
    <submittedName>
        <fullName evidence="7">C40 family peptidase</fullName>
    </submittedName>
</protein>
<evidence type="ECO:0000256" key="2">
    <source>
        <dbReference type="ARBA" id="ARBA00022670"/>
    </source>
</evidence>
<dbReference type="InterPro" id="IPR038765">
    <property type="entry name" value="Papain-like_cys_pep_sf"/>
</dbReference>
<proteinExistence type="inferred from homology"/>
<dbReference type="InterPro" id="IPR000064">
    <property type="entry name" value="NLP_P60_dom"/>
</dbReference>
<feature type="domain" description="NlpC/P60" evidence="6">
    <location>
        <begin position="32"/>
        <end position="151"/>
    </location>
</feature>
<name>A0ABW8TLB2_9CLOT</name>